<dbReference type="Proteomes" id="UP000050761">
    <property type="component" value="Unassembled WGS sequence"/>
</dbReference>
<dbReference type="AlphaFoldDB" id="A0A183F6K7"/>
<dbReference type="SUPFAM" id="SSF52799">
    <property type="entry name" value="(Phosphotyrosine protein) phosphatases II"/>
    <property type="match status" value="1"/>
</dbReference>
<proteinExistence type="predicted"/>
<evidence type="ECO:0000313" key="3">
    <source>
        <dbReference type="WBParaSite" id="HPBE_0000179901-mRNA-1"/>
    </source>
</evidence>
<reference evidence="1 2" key="1">
    <citation type="submission" date="2018-11" db="EMBL/GenBank/DDBJ databases">
        <authorList>
            <consortium name="Pathogen Informatics"/>
        </authorList>
    </citation>
    <scope>NUCLEOTIDE SEQUENCE [LARGE SCALE GENOMIC DNA]</scope>
</reference>
<dbReference type="OrthoDB" id="542013at2759"/>
<accession>A0A183F6K7</accession>
<name>A0A183F6K7_HELPZ</name>
<evidence type="ECO:0000313" key="2">
    <source>
        <dbReference type="Proteomes" id="UP000050761"/>
    </source>
</evidence>
<dbReference type="WBParaSite" id="HPBE_0000179901-mRNA-1">
    <property type="protein sequence ID" value="HPBE_0000179901-mRNA-1"/>
    <property type="gene ID" value="HPBE_0000179901"/>
</dbReference>
<protein>
    <submittedName>
        <fullName evidence="3">GMC_OxRdtase_N domain-containing protein</fullName>
    </submittedName>
</protein>
<dbReference type="EMBL" id="UZAH01002234">
    <property type="protein sequence ID" value="VDO21415.1"/>
    <property type="molecule type" value="Genomic_DNA"/>
</dbReference>
<sequence>MVIAACLMLTRGVSPRMAVDLVRKKRPSSVQSSDQVKALHSLHALLWNKASVVPPSPFRSVTEYIDSTSRVLPKSDVRRYGNVPKPLYLGFIALLQKFFSSVTLKTQSNDRNPWRFHFECRTPTSLIVTEEMLHLMDVGITARGQAHYAKRADEGMNIINLEKFLMVGSGGAYESNPFCFGRVTIEKSCYGSFSFTGFSSF</sequence>
<dbReference type="InterPro" id="IPR029021">
    <property type="entry name" value="Prot-tyrosine_phosphatase-like"/>
</dbReference>
<dbReference type="Gene3D" id="3.90.190.10">
    <property type="entry name" value="Protein tyrosine phosphatase superfamily"/>
    <property type="match status" value="1"/>
</dbReference>
<accession>A0A3P7X739</accession>
<evidence type="ECO:0000313" key="1">
    <source>
        <dbReference type="EMBL" id="VDO21415.1"/>
    </source>
</evidence>
<reference evidence="3" key="2">
    <citation type="submission" date="2019-09" db="UniProtKB">
        <authorList>
            <consortium name="WormBaseParasite"/>
        </authorList>
    </citation>
    <scope>IDENTIFICATION</scope>
</reference>
<gene>
    <name evidence="1" type="ORF">HPBE_LOCUS1800</name>
</gene>
<organism evidence="2 3">
    <name type="scientific">Heligmosomoides polygyrus</name>
    <name type="common">Parasitic roundworm</name>
    <dbReference type="NCBI Taxonomy" id="6339"/>
    <lineage>
        <taxon>Eukaryota</taxon>
        <taxon>Metazoa</taxon>
        <taxon>Ecdysozoa</taxon>
        <taxon>Nematoda</taxon>
        <taxon>Chromadorea</taxon>
        <taxon>Rhabditida</taxon>
        <taxon>Rhabditina</taxon>
        <taxon>Rhabditomorpha</taxon>
        <taxon>Strongyloidea</taxon>
        <taxon>Heligmosomidae</taxon>
        <taxon>Heligmosomoides</taxon>
    </lineage>
</organism>
<keyword evidence="2" id="KW-1185">Reference proteome</keyword>